<accession>A0A1G2KTJ6</accession>
<comment type="cofactor">
    <cofactor evidence="7">
        <name>Zn(2+)</name>
        <dbReference type="ChEBI" id="CHEBI:29105"/>
    </cofactor>
    <text evidence="7">Binds 1 zinc ion.</text>
</comment>
<dbReference type="GO" id="GO:0005737">
    <property type="term" value="C:cytoplasm"/>
    <property type="evidence" value="ECO:0007669"/>
    <property type="project" value="UniProtKB-SubCell"/>
</dbReference>
<dbReference type="PANTHER" id="PTHR46986:SF1">
    <property type="entry name" value="ENDORIBONUCLEASE YBEY, CHLOROPLASTIC"/>
    <property type="match status" value="1"/>
</dbReference>
<sequence>MKGTILHTPKNISFAKRIVKCLPQAIAKRLPAEISVVSVSTAESRVLNCRYLKKDKATNVLSFRYSDEYGEILVCPAVIRAEAKAQGHSFEYQMTWMIVHGMLHLSGVHHEQSALAEKKFSRVEQEILEQFRNGPPRHHHRR</sequence>
<comment type="caution">
    <text evidence="8">The sequence shown here is derived from an EMBL/GenBank/DDBJ whole genome shotgun (WGS) entry which is preliminary data.</text>
</comment>
<name>A0A1G2KTJ6_9BACT</name>
<evidence type="ECO:0000313" key="9">
    <source>
        <dbReference type="Proteomes" id="UP000177177"/>
    </source>
</evidence>
<keyword evidence="7" id="KW-0698">rRNA processing</keyword>
<dbReference type="GO" id="GO:0008270">
    <property type="term" value="F:zinc ion binding"/>
    <property type="evidence" value="ECO:0007669"/>
    <property type="project" value="UniProtKB-UniRule"/>
</dbReference>
<keyword evidence="3 7" id="KW-0479">Metal-binding</keyword>
<dbReference type="GO" id="GO:0004222">
    <property type="term" value="F:metalloendopeptidase activity"/>
    <property type="evidence" value="ECO:0007669"/>
    <property type="project" value="InterPro"/>
</dbReference>
<dbReference type="NCBIfam" id="TIGR00043">
    <property type="entry name" value="rRNA maturation RNase YbeY"/>
    <property type="match status" value="1"/>
</dbReference>
<dbReference type="EC" id="3.1.-.-" evidence="7"/>
<dbReference type="PANTHER" id="PTHR46986">
    <property type="entry name" value="ENDORIBONUCLEASE YBEY, CHLOROPLASTIC"/>
    <property type="match status" value="1"/>
</dbReference>
<feature type="binding site" evidence="7">
    <location>
        <position position="104"/>
    </location>
    <ligand>
        <name>Zn(2+)</name>
        <dbReference type="ChEBI" id="CHEBI:29105"/>
        <note>catalytic</note>
    </ligand>
</feature>
<dbReference type="SUPFAM" id="SSF55486">
    <property type="entry name" value="Metalloproteases ('zincins'), catalytic domain"/>
    <property type="match status" value="1"/>
</dbReference>
<protein>
    <recommendedName>
        <fullName evidence="7">Endoribonuclease YbeY</fullName>
        <ecNumber evidence="7">3.1.-.-</ecNumber>
    </recommendedName>
</protein>
<dbReference type="Gene3D" id="3.40.390.30">
    <property type="entry name" value="Metalloproteases ('zincins'), catalytic domain"/>
    <property type="match status" value="1"/>
</dbReference>
<keyword evidence="4 7" id="KW-0255">Endonuclease</keyword>
<gene>
    <name evidence="7" type="primary">ybeY</name>
    <name evidence="8" type="ORF">A3C92_00675</name>
</gene>
<keyword evidence="7" id="KW-0690">Ribosome biogenesis</keyword>
<dbReference type="HAMAP" id="MF_00009">
    <property type="entry name" value="Endoribonucl_YbeY"/>
    <property type="match status" value="1"/>
</dbReference>
<evidence type="ECO:0000256" key="3">
    <source>
        <dbReference type="ARBA" id="ARBA00022723"/>
    </source>
</evidence>
<keyword evidence="5 7" id="KW-0378">Hydrolase</keyword>
<keyword evidence="2 7" id="KW-0540">Nuclease</keyword>
<evidence type="ECO:0000256" key="2">
    <source>
        <dbReference type="ARBA" id="ARBA00022722"/>
    </source>
</evidence>
<dbReference type="InterPro" id="IPR023091">
    <property type="entry name" value="MetalPrtase_cat_dom_sf_prd"/>
</dbReference>
<proteinExistence type="inferred from homology"/>
<evidence type="ECO:0000256" key="7">
    <source>
        <dbReference type="HAMAP-Rule" id="MF_00009"/>
    </source>
</evidence>
<evidence type="ECO:0000256" key="1">
    <source>
        <dbReference type="ARBA" id="ARBA00010875"/>
    </source>
</evidence>
<feature type="binding site" evidence="7">
    <location>
        <position position="110"/>
    </location>
    <ligand>
        <name>Zn(2+)</name>
        <dbReference type="ChEBI" id="CHEBI:29105"/>
        <note>catalytic</note>
    </ligand>
</feature>
<reference evidence="8 9" key="1">
    <citation type="journal article" date="2016" name="Nat. Commun.">
        <title>Thousands of microbial genomes shed light on interconnected biogeochemical processes in an aquifer system.</title>
        <authorList>
            <person name="Anantharaman K."/>
            <person name="Brown C.T."/>
            <person name="Hug L.A."/>
            <person name="Sharon I."/>
            <person name="Castelle C.J."/>
            <person name="Probst A.J."/>
            <person name="Thomas B.C."/>
            <person name="Singh A."/>
            <person name="Wilkins M.J."/>
            <person name="Karaoz U."/>
            <person name="Brodie E.L."/>
            <person name="Williams K.H."/>
            <person name="Hubbard S.S."/>
            <person name="Banfield J.F."/>
        </authorList>
    </citation>
    <scope>NUCLEOTIDE SEQUENCE [LARGE SCALE GENOMIC DNA]</scope>
</reference>
<keyword evidence="6 7" id="KW-0862">Zinc</keyword>
<evidence type="ECO:0000313" key="8">
    <source>
        <dbReference type="EMBL" id="OHA02757.1"/>
    </source>
</evidence>
<evidence type="ECO:0000256" key="5">
    <source>
        <dbReference type="ARBA" id="ARBA00022801"/>
    </source>
</evidence>
<keyword evidence="7" id="KW-0963">Cytoplasm</keyword>
<dbReference type="InterPro" id="IPR002036">
    <property type="entry name" value="YbeY"/>
</dbReference>
<comment type="subcellular location">
    <subcellularLocation>
        <location evidence="7">Cytoplasm</location>
    </subcellularLocation>
</comment>
<dbReference type="EMBL" id="MHQN01000031">
    <property type="protein sequence ID" value="OHA02757.1"/>
    <property type="molecule type" value="Genomic_DNA"/>
</dbReference>
<evidence type="ECO:0000256" key="4">
    <source>
        <dbReference type="ARBA" id="ARBA00022759"/>
    </source>
</evidence>
<dbReference type="GO" id="GO:0006364">
    <property type="term" value="P:rRNA processing"/>
    <property type="evidence" value="ECO:0007669"/>
    <property type="project" value="UniProtKB-UniRule"/>
</dbReference>
<feature type="binding site" evidence="7">
    <location>
        <position position="100"/>
    </location>
    <ligand>
        <name>Zn(2+)</name>
        <dbReference type="ChEBI" id="CHEBI:29105"/>
        <note>catalytic</note>
    </ligand>
</feature>
<dbReference type="GO" id="GO:0004521">
    <property type="term" value="F:RNA endonuclease activity"/>
    <property type="evidence" value="ECO:0007669"/>
    <property type="project" value="UniProtKB-UniRule"/>
</dbReference>
<dbReference type="AlphaFoldDB" id="A0A1G2KTJ6"/>
<comment type="function">
    <text evidence="7">Single strand-specific metallo-endoribonuclease involved in late-stage 70S ribosome quality control and in maturation of the 3' terminus of the 16S rRNA.</text>
</comment>
<dbReference type="Pfam" id="PF02130">
    <property type="entry name" value="YbeY"/>
    <property type="match status" value="1"/>
</dbReference>
<comment type="similarity">
    <text evidence="1 7">Belongs to the endoribonuclease YbeY family.</text>
</comment>
<evidence type="ECO:0000256" key="6">
    <source>
        <dbReference type="ARBA" id="ARBA00022833"/>
    </source>
</evidence>
<dbReference type="Proteomes" id="UP000177177">
    <property type="component" value="Unassembled WGS sequence"/>
</dbReference>
<organism evidence="8 9">
    <name type="scientific">Candidatus Sungbacteria bacterium RIFCSPHIGHO2_02_FULL_53_17</name>
    <dbReference type="NCBI Taxonomy" id="1802275"/>
    <lineage>
        <taxon>Bacteria</taxon>
        <taxon>Candidatus Sungiibacteriota</taxon>
    </lineage>
</organism>